<keyword evidence="2" id="KW-0472">Membrane</keyword>
<evidence type="ECO:0000256" key="2">
    <source>
        <dbReference type="SAM" id="Phobius"/>
    </source>
</evidence>
<reference evidence="3" key="1">
    <citation type="submission" date="2021-01" db="EMBL/GenBank/DDBJ databases">
        <title>Whole genome shotgun sequence of Actinoplanes nipponensis NBRC 14063.</title>
        <authorList>
            <person name="Komaki H."/>
            <person name="Tamura T."/>
        </authorList>
    </citation>
    <scope>NUCLEOTIDE SEQUENCE</scope>
    <source>
        <strain evidence="3">NBRC 14063</strain>
    </source>
</reference>
<gene>
    <name evidence="3" type="ORF">Ani05nite_00730</name>
</gene>
<evidence type="ECO:0008006" key="5">
    <source>
        <dbReference type="Google" id="ProtNLM"/>
    </source>
</evidence>
<dbReference type="AlphaFoldDB" id="A0A919JGV8"/>
<dbReference type="EMBL" id="BOMQ01000004">
    <property type="protein sequence ID" value="GIE46539.1"/>
    <property type="molecule type" value="Genomic_DNA"/>
</dbReference>
<evidence type="ECO:0000313" key="4">
    <source>
        <dbReference type="Proteomes" id="UP000647172"/>
    </source>
</evidence>
<feature type="compositionally biased region" description="Polar residues" evidence="1">
    <location>
        <begin position="1"/>
        <end position="18"/>
    </location>
</feature>
<comment type="caution">
    <text evidence="3">The sequence shown here is derived from an EMBL/GenBank/DDBJ whole genome shotgun (WGS) entry which is preliminary data.</text>
</comment>
<feature type="transmembrane region" description="Helical" evidence="2">
    <location>
        <begin position="86"/>
        <end position="106"/>
    </location>
</feature>
<feature type="region of interest" description="Disordered" evidence="1">
    <location>
        <begin position="1"/>
        <end position="45"/>
    </location>
</feature>
<protein>
    <recommendedName>
        <fullName evidence="5">Cell division protein FtsB</fullName>
    </recommendedName>
</protein>
<organism evidence="3 4">
    <name type="scientific">Actinoplanes nipponensis</name>
    <dbReference type="NCBI Taxonomy" id="135950"/>
    <lineage>
        <taxon>Bacteria</taxon>
        <taxon>Bacillati</taxon>
        <taxon>Actinomycetota</taxon>
        <taxon>Actinomycetes</taxon>
        <taxon>Micromonosporales</taxon>
        <taxon>Micromonosporaceae</taxon>
        <taxon>Actinoplanes</taxon>
    </lineage>
</organism>
<accession>A0A919JGV8</accession>
<keyword evidence="2" id="KW-0812">Transmembrane</keyword>
<name>A0A919JGV8_9ACTN</name>
<dbReference type="Proteomes" id="UP000647172">
    <property type="component" value="Unassembled WGS sequence"/>
</dbReference>
<keyword evidence="4" id="KW-1185">Reference proteome</keyword>
<proteinExistence type="predicted"/>
<sequence>MSERMTTAPRSGGRTTEQVGKGRRKPAGTTTGTTTGGGARGARHYPVAGATQGSAALKLTAEQQRDPIAAPRLRVAPPAPINAPRAPFIALVVAVVVVGVLGILLINTKTAENSFRIDSLQKRQAKLDSQQQDLENAIAAYNSPGSLDAAARRLGLVKGDPAYIRLPDGKVFGVPKPGRGEVAVTAQDSATAATGR</sequence>
<evidence type="ECO:0000313" key="3">
    <source>
        <dbReference type="EMBL" id="GIE46539.1"/>
    </source>
</evidence>
<evidence type="ECO:0000256" key="1">
    <source>
        <dbReference type="SAM" id="MobiDB-lite"/>
    </source>
</evidence>
<keyword evidence="2" id="KW-1133">Transmembrane helix</keyword>